<evidence type="ECO:0000256" key="1">
    <source>
        <dbReference type="SAM" id="MobiDB-lite"/>
    </source>
</evidence>
<dbReference type="EMBL" id="LGTL01000009">
    <property type="protein sequence ID" value="KPA79936.1"/>
    <property type="molecule type" value="Genomic_DNA"/>
</dbReference>
<dbReference type="Proteomes" id="UP000037923">
    <property type="component" value="Unassembled WGS sequence"/>
</dbReference>
<dbReference type="Gene3D" id="1.10.10.540">
    <property type="entry name" value="XPC-binding domain"/>
    <property type="match status" value="1"/>
</dbReference>
<feature type="region of interest" description="Disordered" evidence="1">
    <location>
        <begin position="1280"/>
        <end position="1317"/>
    </location>
</feature>
<name>A0A0M9G0Y0_LEPPY</name>
<dbReference type="RefSeq" id="XP_015658375.1">
    <property type="nucleotide sequence ID" value="XM_015802859.1"/>
</dbReference>
<feature type="compositionally biased region" description="Basic and acidic residues" evidence="1">
    <location>
        <begin position="422"/>
        <end position="432"/>
    </location>
</feature>
<dbReference type="OrthoDB" id="273441at2759"/>
<dbReference type="GO" id="GO:0006289">
    <property type="term" value="P:nucleotide-excision repair"/>
    <property type="evidence" value="ECO:0007669"/>
    <property type="project" value="InterPro"/>
</dbReference>
<dbReference type="VEuPathDB" id="TriTrypDB:LpyrH10_09_0880"/>
<sequence length="1317" mass="139900">MASRCDRVALQCISGKSVELPFPVTFKAVLAAAVAPPFSFTPESVKVHTRGGLINVQRYVQQHPTEKDGGVLDESAFTVAATSTTKSAGLKGGESLALLPTSHAAPSAAGRGHNGLRRSLIIYGVPRRVRALLNGTPLEGTPSPLSSAAAPASSSAPFTPKTAVPKRELVSDISASHTSDPRTAAAAVVVPARPVKGHPSAKRNVMRSPLPYPHSPDGLLELAKAVSEPGPAADEDEDDIISYLQGAPPRVYNHPTMIYLSNEVKGNLTMLRAAMEQIYRVAPVFYAWIEANPQDFLSALNRVGERSLQHVREQLRLLAMQAVAGQMSGDGPSRRVMMLEVNTRDGAQDLYQLEVQVGDFSDDDDEEEDDSASTSESLYYTSAEPSEELDYDDEVDAEEVEEEDRRRAVDASNTDSGMEVDESGKEETRDEETAGALQYPRAVVVGADGGRTTNGVVAEAEAEGDSAPHRGAILLPPVDSAAGAADTATATESPTQSASTATPAPPPGHSPARTWRHSPPPPSAAAVVAESGPTAAGGASTAAENMAAAPQDDDRLVQLREEACVVEALRHEYVRQSDDLAAQKTHKAIMALRRKMFAVVGELCNDISSSAFSYSSGSAATAEQHVNLLRRVVRCACEFFVTAEEFYAQLEEEGVRASVFGPSPQESLAAWAAVAALSRLLMCDVDAAGQAAVASAAAAAVAGPRRVGALRSLHTANAFWSTPALHWALTCGPEVLLASMLQLCRQQRAVMVWYSSHYLVKAVGKTIQTMAYVFGGAEEAQQPVALQRLKMTSKAHKLDEVADCLRELSLGSAFLSSSGSGGDPSGSAAQDSARRQWFWLMRTRYQMLVRPIEGDLPAPHMTSNTLYVCDTRQVLPPRETMDDRGRCSLDSAARWWAAYCDDHNTMCADKWCVAATLRPWNAAVASENAPNLSPVEKTAVCLVSQTGNSKSSEESVSVLRGLFPTEIVVTGDASSSSTSTSSASSATARHAAVLHEVADASSSAASTEAQTCNLKTSSPHGLSPHFMGDIHVVDVATSSVADPSPPVILRLAGGAELQTYLTTVARNYLLPTAAHRSVFLRQFFGLFARHQQIPAAAAARQAALANASANDAPWLVCEYVLLDYGGAIHSIASPAPAAAAVSARPVANDSTAEEGVTRDDFVQMPVVPLSHRLSEPRPISVVSRGRTTSVADGEGRAVLRTTTVTTAAEEDAAKRRYARTHAIDELYEMMLGSLLEHQPTGEENVLDHLVNYLEASEDTMQEKVRRRQAETAGAAAVVEATAAAAAAPTGAFPSPQPPSTTRNTKGRPSLQRRKYSS</sequence>
<dbReference type="GO" id="GO:0043161">
    <property type="term" value="P:proteasome-mediated ubiquitin-dependent protein catabolic process"/>
    <property type="evidence" value="ECO:0007669"/>
    <property type="project" value="InterPro"/>
</dbReference>
<feature type="compositionally biased region" description="Low complexity" evidence="1">
    <location>
        <begin position="481"/>
        <end position="502"/>
    </location>
</feature>
<feature type="region of interest" description="Disordered" evidence="1">
    <location>
        <begin position="360"/>
        <end position="449"/>
    </location>
</feature>
<feature type="compositionally biased region" description="Low complexity" evidence="1">
    <location>
        <begin position="1280"/>
        <end position="1291"/>
    </location>
</feature>
<dbReference type="SUPFAM" id="SSF101238">
    <property type="entry name" value="XPC-binding domain"/>
    <property type="match status" value="1"/>
</dbReference>
<feature type="compositionally biased region" description="Acidic residues" evidence="1">
    <location>
        <begin position="385"/>
        <end position="402"/>
    </location>
</feature>
<dbReference type="GeneID" id="26905279"/>
<protein>
    <submittedName>
        <fullName evidence="2">Uncharacterized protein</fullName>
    </submittedName>
</protein>
<feature type="compositionally biased region" description="Acidic residues" evidence="1">
    <location>
        <begin position="360"/>
        <end position="371"/>
    </location>
</feature>
<organism evidence="2 3">
    <name type="scientific">Leptomonas pyrrhocoris</name>
    <name type="common">Firebug parasite</name>
    <dbReference type="NCBI Taxonomy" id="157538"/>
    <lineage>
        <taxon>Eukaryota</taxon>
        <taxon>Discoba</taxon>
        <taxon>Euglenozoa</taxon>
        <taxon>Kinetoplastea</taxon>
        <taxon>Metakinetoplastina</taxon>
        <taxon>Trypanosomatida</taxon>
        <taxon>Trypanosomatidae</taxon>
        <taxon>Leishmaniinae</taxon>
        <taxon>Leptomonas</taxon>
    </lineage>
</organism>
<gene>
    <name evidence="2" type="ORF">ABB37_04988</name>
</gene>
<dbReference type="GO" id="GO:0003684">
    <property type="term" value="F:damaged DNA binding"/>
    <property type="evidence" value="ECO:0007669"/>
    <property type="project" value="InterPro"/>
</dbReference>
<keyword evidence="3" id="KW-1185">Reference proteome</keyword>
<evidence type="ECO:0000313" key="2">
    <source>
        <dbReference type="EMBL" id="KPA79936.1"/>
    </source>
</evidence>
<dbReference type="InterPro" id="IPR036353">
    <property type="entry name" value="XPC-bd_sf"/>
</dbReference>
<dbReference type="OMA" id="MMLEVNT"/>
<comment type="caution">
    <text evidence="2">The sequence shown here is derived from an EMBL/GenBank/DDBJ whole genome shotgun (WGS) entry which is preliminary data.</text>
</comment>
<feature type="region of interest" description="Disordered" evidence="1">
    <location>
        <begin position="481"/>
        <end position="550"/>
    </location>
</feature>
<feature type="compositionally biased region" description="Low complexity" evidence="1">
    <location>
        <begin position="142"/>
        <end position="157"/>
    </location>
</feature>
<accession>A0A0M9G0Y0</accession>
<feature type="compositionally biased region" description="Low complexity" evidence="1">
    <location>
        <begin position="524"/>
        <end position="550"/>
    </location>
</feature>
<feature type="region of interest" description="Disordered" evidence="1">
    <location>
        <begin position="135"/>
        <end position="163"/>
    </location>
</feature>
<evidence type="ECO:0000313" key="3">
    <source>
        <dbReference type="Proteomes" id="UP000037923"/>
    </source>
</evidence>
<proteinExistence type="predicted"/>
<reference evidence="2 3" key="1">
    <citation type="submission" date="2015-07" db="EMBL/GenBank/DDBJ databases">
        <title>High-quality genome of monoxenous trypanosomatid Leptomonas pyrrhocoris.</title>
        <authorList>
            <person name="Flegontov P."/>
            <person name="Butenko A."/>
            <person name="Firsov S."/>
            <person name="Vlcek C."/>
            <person name="Logacheva M.D."/>
            <person name="Field M."/>
            <person name="Filatov D."/>
            <person name="Flegontova O."/>
            <person name="Gerasimov E."/>
            <person name="Jackson A.P."/>
            <person name="Kelly S."/>
            <person name="Opperdoes F."/>
            <person name="O'Reilly A."/>
            <person name="Votypka J."/>
            <person name="Yurchenko V."/>
            <person name="Lukes J."/>
        </authorList>
    </citation>
    <scope>NUCLEOTIDE SEQUENCE [LARGE SCALE GENOMIC DNA]</scope>
    <source>
        <strain evidence="2">H10</strain>
    </source>
</reference>